<dbReference type="SUPFAM" id="SSF52540">
    <property type="entry name" value="P-loop containing nucleoside triphosphate hydrolases"/>
    <property type="match status" value="1"/>
</dbReference>
<name>A0A5A8F5G5_9BACT</name>
<dbReference type="EMBL" id="VFJB01000004">
    <property type="protein sequence ID" value="KAA0258696.1"/>
    <property type="molecule type" value="Genomic_DNA"/>
</dbReference>
<dbReference type="OrthoDB" id="9783412at2"/>
<keyword evidence="3" id="KW-0547">Nucleotide-binding</keyword>
<dbReference type="GO" id="GO:0005524">
    <property type="term" value="F:ATP binding"/>
    <property type="evidence" value="ECO:0007669"/>
    <property type="project" value="UniProtKB-KW"/>
</dbReference>
<dbReference type="InterPro" id="IPR041682">
    <property type="entry name" value="AAA_14"/>
</dbReference>
<keyword evidence="4" id="KW-1185">Reference proteome</keyword>
<comment type="caution">
    <text evidence="3">The sequence shown here is derived from an EMBL/GenBank/DDBJ whole genome shotgun (WGS) entry which is preliminary data.</text>
</comment>
<evidence type="ECO:0000259" key="2">
    <source>
        <dbReference type="Pfam" id="PF13635"/>
    </source>
</evidence>
<keyword evidence="3" id="KW-0067">ATP-binding</keyword>
<protein>
    <submittedName>
        <fullName evidence="3">ATP-binding protein</fullName>
    </submittedName>
</protein>
<dbReference type="Pfam" id="PF13635">
    <property type="entry name" value="DUF4143"/>
    <property type="match status" value="1"/>
</dbReference>
<dbReference type="InterPro" id="IPR025420">
    <property type="entry name" value="DUF4143"/>
</dbReference>
<dbReference type="Pfam" id="PF13173">
    <property type="entry name" value="AAA_14"/>
    <property type="match status" value="1"/>
</dbReference>
<organism evidence="3 4">
    <name type="scientific">Deferribacter autotrophicus</name>
    <dbReference type="NCBI Taxonomy" id="500465"/>
    <lineage>
        <taxon>Bacteria</taxon>
        <taxon>Pseudomonadati</taxon>
        <taxon>Deferribacterota</taxon>
        <taxon>Deferribacteres</taxon>
        <taxon>Deferribacterales</taxon>
        <taxon>Deferribacteraceae</taxon>
        <taxon>Deferribacter</taxon>
    </lineage>
</organism>
<evidence type="ECO:0000259" key="1">
    <source>
        <dbReference type="Pfam" id="PF13173"/>
    </source>
</evidence>
<dbReference type="Proteomes" id="UP000322876">
    <property type="component" value="Unassembled WGS sequence"/>
</dbReference>
<dbReference type="AlphaFoldDB" id="A0A5A8F5G5"/>
<sequence>MIKRTLTQKLMKALDLSPVVLLVGARQVGKTTLVRNLDRNYIVFDDVLQLNAAINDPIGYINSIKKPVTLDEIQKASFLLSSIKLFVDKHGVFGDFLLTGSANVLNLKNNQETLAGRMVELTLFPFSAKEKNRKPDENPILQLFDSNITEIEVNGTTDLLYKFILEGGYPLSFFKDSAEDRFIWFNSYISTYIERDIRTIGELRDLDNFIRFYNVLFPRSATLLNKSEIAKLTSLNMETVENYISLLEKVYQIALLRPYFANVSKRFVKTPKIYVTDSGIFCHIIGIRTKEDLLKSDYKGAVFETFVFSEIIKHISYSDRIIDLWFYRTHDKKEIDFILESYGQKIAIEVKAAQTVYTEDFKHIVDFQKHIDPGTIGIVLYIGDSVVPFGKNLYAVPINIFL</sequence>
<dbReference type="PANTHER" id="PTHR43566:SF2">
    <property type="entry name" value="DUF4143 DOMAIN-CONTAINING PROTEIN"/>
    <property type="match status" value="1"/>
</dbReference>
<dbReference type="InterPro" id="IPR027417">
    <property type="entry name" value="P-loop_NTPase"/>
</dbReference>
<reference evidence="3 4" key="1">
    <citation type="submission" date="2019-06" db="EMBL/GenBank/DDBJ databases">
        <title>Genomic insights into carbon and energy metabolism of Deferribacter autotrophicus revealed new metabolic traits in the phylum Deferribacteres.</title>
        <authorList>
            <person name="Slobodkin A.I."/>
            <person name="Slobodkina G.B."/>
            <person name="Allioux M."/>
            <person name="Alain K."/>
            <person name="Jebbar M."/>
            <person name="Shadrin V."/>
            <person name="Kublanov I.V."/>
            <person name="Toshchakov S.V."/>
            <person name="Bonch-Osmolovskaya E.A."/>
        </authorList>
    </citation>
    <scope>NUCLEOTIDE SEQUENCE [LARGE SCALE GENOMIC DNA]</scope>
    <source>
        <strain evidence="3 4">SL50</strain>
    </source>
</reference>
<proteinExistence type="predicted"/>
<feature type="domain" description="DUF4143" evidence="2">
    <location>
        <begin position="194"/>
        <end position="352"/>
    </location>
</feature>
<evidence type="ECO:0000313" key="3">
    <source>
        <dbReference type="EMBL" id="KAA0258696.1"/>
    </source>
</evidence>
<gene>
    <name evidence="3" type="ORF">FHQ18_05395</name>
</gene>
<feature type="domain" description="AAA" evidence="1">
    <location>
        <begin position="18"/>
        <end position="130"/>
    </location>
</feature>
<dbReference type="PANTHER" id="PTHR43566">
    <property type="entry name" value="CONSERVED PROTEIN"/>
    <property type="match status" value="1"/>
</dbReference>
<evidence type="ECO:0000313" key="4">
    <source>
        <dbReference type="Proteomes" id="UP000322876"/>
    </source>
</evidence>
<accession>A0A5A8F5G5</accession>